<feature type="domain" description="Hydantoinase B/oxoprolinase" evidence="1">
    <location>
        <begin position="4"/>
        <end position="525"/>
    </location>
</feature>
<accession>A0A285ZSY1</accession>
<dbReference type="InterPro" id="IPR003692">
    <property type="entry name" value="Hydantoinase_B"/>
</dbReference>
<dbReference type="InterPro" id="IPR045079">
    <property type="entry name" value="Oxoprolinase-like"/>
</dbReference>
<organism evidence="2 3">
    <name type="scientific">Pedobacter xixiisoli</name>
    <dbReference type="NCBI Taxonomy" id="1476464"/>
    <lineage>
        <taxon>Bacteria</taxon>
        <taxon>Pseudomonadati</taxon>
        <taxon>Bacteroidota</taxon>
        <taxon>Sphingobacteriia</taxon>
        <taxon>Sphingobacteriales</taxon>
        <taxon>Sphingobacteriaceae</taxon>
        <taxon>Pedobacter</taxon>
    </lineage>
</organism>
<gene>
    <name evidence="2" type="ORF">SAMN06297358_0821</name>
</gene>
<keyword evidence="3" id="KW-1185">Reference proteome</keyword>
<evidence type="ECO:0000259" key="1">
    <source>
        <dbReference type="Pfam" id="PF02538"/>
    </source>
</evidence>
<proteinExistence type="predicted"/>
<dbReference type="GO" id="GO:0005829">
    <property type="term" value="C:cytosol"/>
    <property type="evidence" value="ECO:0007669"/>
    <property type="project" value="TreeGrafter"/>
</dbReference>
<dbReference type="RefSeq" id="WP_097128980.1">
    <property type="nucleotide sequence ID" value="NZ_OCMT01000001.1"/>
</dbReference>
<dbReference type="GO" id="GO:0017168">
    <property type="term" value="F:5-oxoprolinase (ATP-hydrolyzing) activity"/>
    <property type="evidence" value="ECO:0007669"/>
    <property type="project" value="TreeGrafter"/>
</dbReference>
<dbReference type="Pfam" id="PF02538">
    <property type="entry name" value="Hydantoinase_B"/>
    <property type="match status" value="1"/>
</dbReference>
<dbReference type="PANTHER" id="PTHR11365:SF23">
    <property type="entry name" value="HYPOTHETICAL 5-OXOPROLINASE (EUROFUNG)-RELATED"/>
    <property type="match status" value="1"/>
</dbReference>
<evidence type="ECO:0000313" key="2">
    <source>
        <dbReference type="EMBL" id="SOD12736.1"/>
    </source>
</evidence>
<dbReference type="PANTHER" id="PTHR11365">
    <property type="entry name" value="5-OXOPROLINASE RELATED"/>
    <property type="match status" value="1"/>
</dbReference>
<dbReference type="OrthoDB" id="9768323at2"/>
<protein>
    <submittedName>
        <fullName evidence="2">N-methylhydantoinase B</fullName>
    </submittedName>
</protein>
<dbReference type="Proteomes" id="UP000219281">
    <property type="component" value="Unassembled WGS sequence"/>
</dbReference>
<dbReference type="AlphaFoldDB" id="A0A285ZSY1"/>
<reference evidence="3" key="1">
    <citation type="submission" date="2017-09" db="EMBL/GenBank/DDBJ databases">
        <authorList>
            <person name="Varghese N."/>
            <person name="Submissions S."/>
        </authorList>
    </citation>
    <scope>NUCLEOTIDE SEQUENCE [LARGE SCALE GENOMIC DNA]</scope>
    <source>
        <strain evidence="3">CGMCC 1.12803</strain>
    </source>
</reference>
<dbReference type="GO" id="GO:0006749">
    <property type="term" value="P:glutathione metabolic process"/>
    <property type="evidence" value="ECO:0007669"/>
    <property type="project" value="TreeGrafter"/>
</dbReference>
<evidence type="ECO:0000313" key="3">
    <source>
        <dbReference type="Proteomes" id="UP000219281"/>
    </source>
</evidence>
<dbReference type="EMBL" id="OCMT01000001">
    <property type="protein sequence ID" value="SOD12736.1"/>
    <property type="molecule type" value="Genomic_DNA"/>
</dbReference>
<name>A0A285ZSY1_9SPHI</name>
<sequence length="555" mass="60117">MKDFTLEIIQDSLIAAGDEMFKTLERTSMSPIIYESLDYAVGITDSKGELLAQGNGITAFLAALDSVVRSTLEKYTGENLLKEGDVIIANTPYAGGGTHLSDVSVVYPVFYHNELVAFTVNKAHWTELGGTYPGSVSTIATEIFHEGIHFPFIKIKSKGELNQAVIDIIKANVRLPESTLGDLFAGIAAAEVGARRVISIIEKYGLEVYKEAGVSFLNYGERMSLEALKSIPKGTYLGESAVENNGFGDGPFPVKAKVTITDSKFTVDFNGSHPQVKGAVNLSFNGLITGCRTIFKAITTPEMDANGGAFRPMEVLCEPGTIVSAEFPAAVSIYYETLIVAIDLVWKILAPLIPDKLPAGHLRSVCATFISGIHPYTNEFYIQAEPLAGGWGASKSHDGNRGQLSCGSGESYNIPVEIREMRYGIEVQQYAFHNEGGGYGKFQGGNGQYIDYKILSDGASLTAAFLGAETKTWGIDGGHDGSYNYFKIIRVNGEEERHSLGTNINLKKGDIVRCVTATGGGYGKPENRPKEQVLLDIKNEYITIEQAKEAYQISI</sequence>